<dbReference type="Proteomes" id="UP000278746">
    <property type="component" value="Unassembled WGS sequence"/>
</dbReference>
<dbReference type="OrthoDB" id="2885813at2"/>
<sequence>MSKKKVILLSLVLILLTFTSGCGGQDQSKGQEKEAEVMYIEAKSKVNQEKADSAKRELVKMKEVKEVRGAAVDDDIYLALTVEGFDRLFLDRIRKDAHQKIKKKYPDDNIHITTDRKLSSDLEKLEKKLSKDGVKKGDLKQNLKKIEDDMKG</sequence>
<dbReference type="PROSITE" id="PS51257">
    <property type="entry name" value="PROKAR_LIPOPROTEIN"/>
    <property type="match status" value="1"/>
</dbReference>
<proteinExistence type="predicted"/>
<evidence type="ECO:0000313" key="2">
    <source>
        <dbReference type="EMBL" id="RNA69082.1"/>
    </source>
</evidence>
<feature type="signal peptide" evidence="1">
    <location>
        <begin position="1"/>
        <end position="24"/>
    </location>
</feature>
<dbReference type="InterPro" id="IPR019076">
    <property type="entry name" value="Spore_lipoprot_YhcN/YlaJ-like"/>
</dbReference>
<dbReference type="EMBL" id="RHIB01000001">
    <property type="protein sequence ID" value="RNA69082.1"/>
    <property type="molecule type" value="Genomic_DNA"/>
</dbReference>
<name>A0A3M7TVZ4_9BACI</name>
<keyword evidence="1" id="KW-0732">Signal</keyword>
<evidence type="ECO:0000313" key="3">
    <source>
        <dbReference type="Proteomes" id="UP000278746"/>
    </source>
</evidence>
<feature type="chain" id="PRO_5039091534" description="Sporulation lipoprotein YhcN/YlaJ (Spore_YhcN_YlaJ)" evidence="1">
    <location>
        <begin position="25"/>
        <end position="152"/>
    </location>
</feature>
<gene>
    <name evidence="2" type="ORF">EBO34_03765</name>
</gene>
<dbReference type="RefSeq" id="WP_122896604.1">
    <property type="nucleotide sequence ID" value="NZ_RHIB01000001.1"/>
</dbReference>
<dbReference type="Pfam" id="PF09580">
    <property type="entry name" value="Spore_YhcN_YlaJ"/>
    <property type="match status" value="1"/>
</dbReference>
<comment type="caution">
    <text evidence="2">The sequence shown here is derived from an EMBL/GenBank/DDBJ whole genome shotgun (WGS) entry which is preliminary data.</text>
</comment>
<protein>
    <recommendedName>
        <fullName evidence="4">Sporulation lipoprotein YhcN/YlaJ (Spore_YhcN_YlaJ)</fullName>
    </recommendedName>
</protein>
<evidence type="ECO:0008006" key="4">
    <source>
        <dbReference type="Google" id="ProtNLM"/>
    </source>
</evidence>
<evidence type="ECO:0000256" key="1">
    <source>
        <dbReference type="SAM" id="SignalP"/>
    </source>
</evidence>
<accession>A0A3M7TVZ4</accession>
<organism evidence="2 3">
    <name type="scientific">Alteribacter keqinensis</name>
    <dbReference type="NCBI Taxonomy" id="2483800"/>
    <lineage>
        <taxon>Bacteria</taxon>
        <taxon>Bacillati</taxon>
        <taxon>Bacillota</taxon>
        <taxon>Bacilli</taxon>
        <taxon>Bacillales</taxon>
        <taxon>Bacillaceae</taxon>
        <taxon>Alteribacter</taxon>
    </lineage>
</organism>
<reference evidence="2 3" key="1">
    <citation type="submission" date="2018-10" db="EMBL/GenBank/DDBJ databases">
        <title>Bacillus Keqinensis sp. nov., a moderately halophilic bacterium isolated from a saline-alkaline lake.</title>
        <authorList>
            <person name="Wang H."/>
        </authorList>
    </citation>
    <scope>NUCLEOTIDE SEQUENCE [LARGE SCALE GENOMIC DNA]</scope>
    <source>
        <strain evidence="2 3">KQ-3</strain>
    </source>
</reference>
<dbReference type="AlphaFoldDB" id="A0A3M7TVZ4"/>
<keyword evidence="3" id="KW-1185">Reference proteome</keyword>